<organism evidence="2 3">
    <name type="scientific">Diabrotica balteata</name>
    <name type="common">Banded cucumber beetle</name>
    <dbReference type="NCBI Taxonomy" id="107213"/>
    <lineage>
        <taxon>Eukaryota</taxon>
        <taxon>Metazoa</taxon>
        <taxon>Ecdysozoa</taxon>
        <taxon>Arthropoda</taxon>
        <taxon>Hexapoda</taxon>
        <taxon>Insecta</taxon>
        <taxon>Pterygota</taxon>
        <taxon>Neoptera</taxon>
        <taxon>Endopterygota</taxon>
        <taxon>Coleoptera</taxon>
        <taxon>Polyphaga</taxon>
        <taxon>Cucujiformia</taxon>
        <taxon>Chrysomeloidea</taxon>
        <taxon>Chrysomelidae</taxon>
        <taxon>Galerucinae</taxon>
        <taxon>Diabroticina</taxon>
        <taxon>Diabroticites</taxon>
        <taxon>Diabrotica</taxon>
    </lineage>
</organism>
<dbReference type="GO" id="GO:0017124">
    <property type="term" value="F:SH3 domain binding"/>
    <property type="evidence" value="ECO:0007669"/>
    <property type="project" value="TreeGrafter"/>
</dbReference>
<evidence type="ECO:0000313" key="2">
    <source>
        <dbReference type="EMBL" id="CAG9837307.1"/>
    </source>
</evidence>
<evidence type="ECO:0000313" key="3">
    <source>
        <dbReference type="Proteomes" id="UP001153709"/>
    </source>
</evidence>
<dbReference type="GO" id="GO:0016020">
    <property type="term" value="C:membrane"/>
    <property type="evidence" value="ECO:0007669"/>
    <property type="project" value="TreeGrafter"/>
</dbReference>
<dbReference type="GO" id="GO:0005829">
    <property type="term" value="C:cytosol"/>
    <property type="evidence" value="ECO:0007669"/>
    <property type="project" value="TreeGrafter"/>
</dbReference>
<dbReference type="InterPro" id="IPR036322">
    <property type="entry name" value="WD40_repeat_dom_sf"/>
</dbReference>
<dbReference type="PANTHER" id="PTHR14435">
    <property type="entry name" value="ZINC FINGER PROTEIN 106"/>
    <property type="match status" value="1"/>
</dbReference>
<evidence type="ECO:0000256" key="1">
    <source>
        <dbReference type="SAM" id="MobiDB-lite"/>
    </source>
</evidence>
<dbReference type="InterPro" id="IPR001680">
    <property type="entry name" value="WD40_rpt"/>
</dbReference>
<dbReference type="AlphaFoldDB" id="A0A9N9T278"/>
<gene>
    <name evidence="2" type="ORF">DIABBA_LOCUS10305</name>
</gene>
<feature type="region of interest" description="Disordered" evidence="1">
    <location>
        <begin position="1"/>
        <end position="21"/>
    </location>
</feature>
<dbReference type="EMBL" id="OU898282">
    <property type="protein sequence ID" value="CAG9837307.1"/>
    <property type="molecule type" value="Genomic_DNA"/>
</dbReference>
<dbReference type="SMART" id="SM00320">
    <property type="entry name" value="WD40"/>
    <property type="match status" value="3"/>
</dbReference>
<dbReference type="SUPFAM" id="SSF50978">
    <property type="entry name" value="WD40 repeat-like"/>
    <property type="match status" value="1"/>
</dbReference>
<feature type="compositionally biased region" description="Polar residues" evidence="1">
    <location>
        <begin position="1"/>
        <end position="12"/>
    </location>
</feature>
<sequence length="815" mass="93198">MEPNSTSQNFTKRQLRNHSPYKRRYFYPYNGRFRPEDDYTFKKHYYRQEKVPKTKYKWKRKSRPASPMEGSEEYMSQKIQKTSAIIMRHLLSPDENIIPLKNDVNIPMEASINQNSKISNERKRTRSLCVVESTLSKASNIQLSENIYHQTPDTIDTSDNINQTPVTYNVDEIHCKIMNHLSNLNDRRKKTLISTSTSVYDEAIHQILKQKRLEISRALRNVQMKTPNVTESTEWINSIIPDMGIKIEDLPHEVLEALQNTFNVSDEEDNVSNTKFVEVQPPPIDDVVIKIEEDGNMEASEVISIESDNEEIAENKEVIKVEPNAEIVELFKDQSDIENAEMPTETISNNVPYQIFPEVPESFHHEQMLLETSKEVLVQNIAGQDTVEVGTNLSRKTCNASTQTQVLTIDKFIKNRFRKPAKTFAAATRRMLIIDKYIAKLTEYRQSLFTQLYPRKIARKPNGRLVNKKVKSTDIARNMNSSSLEEPGKQKRKKLADSLPQTDEQLFSKKTSNPCQKSEEQSLLDFGSISEKMLVLKVCEDKLVAGSESGKVFFFNLKDSKCSNILEVTTVPITCIHYTKDSHGKPYLFIGYYGSSLKVYNFYSTSLLCDIKIDDSIQCIDENWGYLFLGCSRSTIARYSIKKNTLEYEEIFDGYPVFALWATQEGARMVLLVGSRNSAVVIRDAMSGLHLRTMENIIAPTVYSMIMERNLVFCGTTSHNILVFDFHNGKLLHTYSATNSKGIRCMKIVGRCLFASCYNGKVYVFNLENNSHIGTLEGPGGIIISMEVLSNQVIMGTMSCKFSSIVIPQHILRYI</sequence>
<proteinExistence type="predicted"/>
<dbReference type="Gene3D" id="2.130.10.10">
    <property type="entry name" value="YVTN repeat-like/Quinoprotein amine dehydrogenase"/>
    <property type="match status" value="1"/>
</dbReference>
<accession>A0A9N9T278</accession>
<dbReference type="OrthoDB" id="10002522at2759"/>
<reference evidence="2" key="1">
    <citation type="submission" date="2022-01" db="EMBL/GenBank/DDBJ databases">
        <authorList>
            <person name="King R."/>
        </authorList>
    </citation>
    <scope>NUCLEOTIDE SEQUENCE</scope>
</reference>
<dbReference type="InterPro" id="IPR015943">
    <property type="entry name" value="WD40/YVTN_repeat-like_dom_sf"/>
</dbReference>
<dbReference type="InterPro" id="IPR042622">
    <property type="entry name" value="Znf106"/>
</dbReference>
<dbReference type="Proteomes" id="UP001153709">
    <property type="component" value="Chromosome 7"/>
</dbReference>
<keyword evidence="3" id="KW-1185">Reference proteome</keyword>
<dbReference type="PANTHER" id="PTHR14435:SF2">
    <property type="entry name" value="ZINC FINGER PROTEIN 106"/>
    <property type="match status" value="1"/>
</dbReference>
<protein>
    <submittedName>
        <fullName evidence="2">Uncharacterized protein</fullName>
    </submittedName>
</protein>
<dbReference type="GO" id="GO:0003723">
    <property type="term" value="F:RNA binding"/>
    <property type="evidence" value="ECO:0007669"/>
    <property type="project" value="InterPro"/>
</dbReference>
<name>A0A9N9T278_DIABA</name>